<evidence type="ECO:0000256" key="14">
    <source>
        <dbReference type="ARBA" id="ARBA00023239"/>
    </source>
</evidence>
<evidence type="ECO:0000256" key="1">
    <source>
        <dbReference type="ARBA" id="ARBA00000824"/>
    </source>
</evidence>
<dbReference type="SUPFAM" id="SSF53850">
    <property type="entry name" value="Periplasmic binding protein-like II"/>
    <property type="match status" value="1"/>
</dbReference>
<dbReference type="GO" id="GO:0046417">
    <property type="term" value="P:chorismate metabolic process"/>
    <property type="evidence" value="ECO:0007669"/>
    <property type="project" value="InterPro"/>
</dbReference>
<evidence type="ECO:0000256" key="5">
    <source>
        <dbReference type="ARBA" id="ARBA00004817"/>
    </source>
</evidence>
<dbReference type="NCBIfam" id="NF008865">
    <property type="entry name" value="PRK11898.1"/>
    <property type="match status" value="1"/>
</dbReference>
<reference evidence="24" key="2">
    <citation type="submission" date="2020-02" db="EMBL/GenBank/DDBJ databases">
        <authorList>
            <person name="Littmann E."/>
            <person name="Sorbara M."/>
        </authorList>
    </citation>
    <scope>NUCLEOTIDE SEQUENCE</scope>
    <source>
        <strain evidence="24">MSK.17.11</strain>
        <strain evidence="23">MSK.17.38</strain>
    </source>
</reference>
<evidence type="ECO:0000256" key="13">
    <source>
        <dbReference type="ARBA" id="ARBA00023235"/>
    </source>
</evidence>
<dbReference type="AlphaFoldDB" id="A0A850HJB2"/>
<evidence type="ECO:0000256" key="15">
    <source>
        <dbReference type="ARBA" id="ARBA00023268"/>
    </source>
</evidence>
<evidence type="ECO:0000313" key="23">
    <source>
        <dbReference type="EMBL" id="NSK15429.1"/>
    </source>
</evidence>
<accession>A0A850HJB2</accession>
<gene>
    <name evidence="24" type="primary">pheA</name>
    <name evidence="24" type="ORF">G5A66_11105</name>
    <name evidence="23" type="ORF">G5A75_11295</name>
</gene>
<dbReference type="GO" id="GO:0004106">
    <property type="term" value="F:chorismate mutase activity"/>
    <property type="evidence" value="ECO:0007669"/>
    <property type="project" value="UniProtKB-EC"/>
</dbReference>
<comment type="catalytic activity">
    <reaction evidence="1">
        <text>chorismate = prephenate</text>
        <dbReference type="Rhea" id="RHEA:13897"/>
        <dbReference type="ChEBI" id="CHEBI:29748"/>
        <dbReference type="ChEBI" id="CHEBI:29934"/>
        <dbReference type="EC" id="5.4.99.5"/>
    </reaction>
</comment>
<dbReference type="EC" id="4.2.1.51" evidence="6"/>
<dbReference type="GO" id="GO:0009094">
    <property type="term" value="P:L-phenylalanine biosynthetic process"/>
    <property type="evidence" value="ECO:0007669"/>
    <property type="project" value="UniProtKB-UniPathway"/>
</dbReference>
<evidence type="ECO:0000256" key="8">
    <source>
        <dbReference type="ARBA" id="ARBA00021872"/>
    </source>
</evidence>
<comment type="caution">
    <text evidence="24">The sequence shown here is derived from an EMBL/GenBank/DDBJ whole genome shotgun (WGS) entry which is preliminary data.</text>
</comment>
<evidence type="ECO:0000259" key="21">
    <source>
        <dbReference type="PROSITE" id="PS51171"/>
    </source>
</evidence>
<keyword evidence="11" id="KW-0057">Aromatic amino acid biosynthesis</keyword>
<dbReference type="SUPFAM" id="SSF55021">
    <property type="entry name" value="ACT-like"/>
    <property type="match status" value="1"/>
</dbReference>
<dbReference type="InterPro" id="IPR036979">
    <property type="entry name" value="CM_dom_sf"/>
</dbReference>
<keyword evidence="10" id="KW-0028">Amino-acid biosynthesis</keyword>
<evidence type="ECO:0000256" key="16">
    <source>
        <dbReference type="ARBA" id="ARBA00031175"/>
    </source>
</evidence>
<evidence type="ECO:0000313" key="26">
    <source>
        <dbReference type="Proteomes" id="UP000701680"/>
    </source>
</evidence>
<evidence type="ECO:0000256" key="7">
    <source>
        <dbReference type="ARBA" id="ARBA00014401"/>
    </source>
</evidence>
<dbReference type="InterPro" id="IPR045865">
    <property type="entry name" value="ACT-like_dom_sf"/>
</dbReference>
<dbReference type="Pfam" id="PF01817">
    <property type="entry name" value="CM_2"/>
    <property type="match status" value="1"/>
</dbReference>
<dbReference type="PROSITE" id="PS51671">
    <property type="entry name" value="ACT"/>
    <property type="match status" value="1"/>
</dbReference>
<proteinExistence type="predicted"/>
<dbReference type="SMART" id="SM00830">
    <property type="entry name" value="CM_2"/>
    <property type="match status" value="1"/>
</dbReference>
<dbReference type="PROSITE" id="PS00858">
    <property type="entry name" value="PREPHENATE_DEHYDR_2"/>
    <property type="match status" value="1"/>
</dbReference>
<feature type="domain" description="Chorismate mutase" evidence="20">
    <location>
        <begin position="1"/>
        <end position="88"/>
    </location>
</feature>
<dbReference type="UniPathway" id="UPA00121">
    <property type="reaction ID" value="UER00345"/>
</dbReference>
<evidence type="ECO:0000313" key="25">
    <source>
        <dbReference type="Proteomes" id="UP000528555"/>
    </source>
</evidence>
<keyword evidence="9" id="KW-0963">Cytoplasm</keyword>
<dbReference type="PROSITE" id="PS51168">
    <property type="entry name" value="CHORISMATE_MUT_2"/>
    <property type="match status" value="1"/>
</dbReference>
<dbReference type="InterPro" id="IPR036263">
    <property type="entry name" value="Chorismate_II_sf"/>
</dbReference>
<dbReference type="SUPFAM" id="SSF48600">
    <property type="entry name" value="Chorismate mutase II"/>
    <property type="match status" value="1"/>
</dbReference>
<dbReference type="EMBL" id="JAAIUO010000009">
    <property type="protein sequence ID" value="NSK15429.1"/>
    <property type="molecule type" value="Genomic_DNA"/>
</dbReference>
<dbReference type="Gene3D" id="3.30.70.260">
    <property type="match status" value="1"/>
</dbReference>
<dbReference type="GO" id="GO:0004664">
    <property type="term" value="F:prephenate dehydratase activity"/>
    <property type="evidence" value="ECO:0007669"/>
    <property type="project" value="UniProtKB-EC"/>
</dbReference>
<dbReference type="Pfam" id="PF00800">
    <property type="entry name" value="PDT"/>
    <property type="match status" value="1"/>
</dbReference>
<keyword evidence="25" id="KW-1185">Reference proteome</keyword>
<evidence type="ECO:0000259" key="22">
    <source>
        <dbReference type="PROSITE" id="PS51671"/>
    </source>
</evidence>
<dbReference type="InterPro" id="IPR018528">
    <property type="entry name" value="Preph_deHydtase_CS"/>
</dbReference>
<dbReference type="PANTHER" id="PTHR21022">
    <property type="entry name" value="PREPHENATE DEHYDRATASE P PROTEIN"/>
    <property type="match status" value="1"/>
</dbReference>
<keyword evidence="14 24" id="KW-0456">Lyase</keyword>
<evidence type="ECO:0000256" key="12">
    <source>
        <dbReference type="ARBA" id="ARBA00023222"/>
    </source>
</evidence>
<dbReference type="PANTHER" id="PTHR21022:SF19">
    <property type="entry name" value="PREPHENATE DEHYDRATASE-RELATED"/>
    <property type="match status" value="1"/>
</dbReference>
<keyword evidence="15" id="KW-0511">Multifunctional enzyme</keyword>
<dbReference type="Proteomes" id="UP000528555">
    <property type="component" value="Unassembled WGS sequence"/>
</dbReference>
<evidence type="ECO:0000256" key="11">
    <source>
        <dbReference type="ARBA" id="ARBA00023141"/>
    </source>
</evidence>
<comment type="pathway">
    <text evidence="5">Metabolic intermediate biosynthesis; prephenate biosynthesis; prephenate from chorismate: step 1/1.</text>
</comment>
<dbReference type="UniPathway" id="UPA00120">
    <property type="reaction ID" value="UER00203"/>
</dbReference>
<dbReference type="RefSeq" id="WP_173815080.1">
    <property type="nucleotide sequence ID" value="NZ_JAAITX010000009.1"/>
</dbReference>
<feature type="site" description="Essential for prephenate dehydratase activity" evidence="19">
    <location>
        <position position="281"/>
    </location>
</feature>
<comment type="function">
    <text evidence="2">Catalyzes the Claisen rearrangement of chorismate to prephenate and the decarboxylation/dehydration of prephenate to phenylpyruvate.</text>
</comment>
<evidence type="ECO:0000256" key="3">
    <source>
        <dbReference type="ARBA" id="ARBA00004496"/>
    </source>
</evidence>
<evidence type="ECO:0000256" key="19">
    <source>
        <dbReference type="PIRSR" id="PIRSR001500-2"/>
    </source>
</evidence>
<feature type="domain" description="Prephenate dehydratase" evidence="21">
    <location>
        <begin position="111"/>
        <end position="288"/>
    </location>
</feature>
<evidence type="ECO:0000256" key="2">
    <source>
        <dbReference type="ARBA" id="ARBA00002364"/>
    </source>
</evidence>
<dbReference type="PIRSF" id="PIRSF001500">
    <property type="entry name" value="Chor_mut_pdt_Ppr"/>
    <property type="match status" value="1"/>
</dbReference>
<evidence type="ECO:0000259" key="20">
    <source>
        <dbReference type="PROSITE" id="PS51168"/>
    </source>
</evidence>
<dbReference type="InterPro" id="IPR002701">
    <property type="entry name" value="CM_II_prokaryot"/>
</dbReference>
<keyword evidence="12" id="KW-0584">Phenylalanine biosynthesis</keyword>
<evidence type="ECO:0000256" key="6">
    <source>
        <dbReference type="ARBA" id="ARBA00013147"/>
    </source>
</evidence>
<dbReference type="InterPro" id="IPR002912">
    <property type="entry name" value="ACT_dom"/>
</dbReference>
<evidence type="ECO:0000256" key="17">
    <source>
        <dbReference type="ARBA" id="ARBA00031520"/>
    </source>
</evidence>
<keyword evidence="13" id="KW-0413">Isomerase</keyword>
<feature type="domain" description="ACT" evidence="22">
    <location>
        <begin position="300"/>
        <end position="376"/>
    </location>
</feature>
<dbReference type="CDD" id="cd04905">
    <property type="entry name" value="ACT_CM-PDT"/>
    <property type="match status" value="1"/>
</dbReference>
<comment type="pathway">
    <text evidence="4">Amino-acid biosynthesis; L-phenylalanine biosynthesis; phenylpyruvate from prephenate: step 1/1.</text>
</comment>
<evidence type="ECO:0000256" key="4">
    <source>
        <dbReference type="ARBA" id="ARBA00004741"/>
    </source>
</evidence>
<dbReference type="GO" id="GO:0005737">
    <property type="term" value="C:cytoplasm"/>
    <property type="evidence" value="ECO:0007669"/>
    <property type="project" value="UniProtKB-SubCell"/>
</dbReference>
<reference evidence="25 26" key="1">
    <citation type="journal article" date="2020" name="Cell Host Microbe">
        <title>Functional and Genomic Variation between Human-Derived Isolates of Lachnospiraceae Reveals Inter- and Intra-Species Diversity.</title>
        <authorList>
            <person name="Sorbara M.T."/>
            <person name="Littmann E.R."/>
            <person name="Fontana E."/>
            <person name="Moody T.U."/>
            <person name="Kohout C.E."/>
            <person name="Gjonbalaj M."/>
            <person name="Eaton V."/>
            <person name="Seok R."/>
            <person name="Leiner I.M."/>
            <person name="Pamer E.G."/>
        </authorList>
    </citation>
    <scope>NUCLEOTIDE SEQUENCE [LARGE SCALE GENOMIC DNA]</scope>
    <source>
        <strain evidence="24 25">MSK.17.11</strain>
        <strain evidence="23 26">MSK.17.38</strain>
    </source>
</reference>
<dbReference type="InterPro" id="IPR001086">
    <property type="entry name" value="Preph_deHydtase"/>
</dbReference>
<dbReference type="Gene3D" id="1.20.59.10">
    <property type="entry name" value="Chorismate mutase"/>
    <property type="match status" value="1"/>
</dbReference>
<protein>
    <recommendedName>
        <fullName evidence="7">Bifunctional chorismate mutase/prephenate dehydratase</fullName>
        <ecNumber evidence="6">4.2.1.51</ecNumber>
    </recommendedName>
    <alternativeName>
        <fullName evidence="17">Chorismate mutase-prephenate dehydratase</fullName>
    </alternativeName>
    <alternativeName>
        <fullName evidence="8">Prephenate dehydratase</fullName>
    </alternativeName>
    <alternativeName>
        <fullName evidence="16">p-protein</fullName>
    </alternativeName>
</protein>
<sequence length="376" mass="42513">MSTLEELREQMDEVDDQIAKLYRERMHLCDEIGAYKVRSGVKVLDRQREREKLQHVTGQMEDEFCKKGVRELFEQLMSMGRKLQYQRLVEAGALGRLPFIGVDSLDAEGARVVFPGTEGAYSQAATEHYFGKNCNSFYVKTFREAMEAIEEGSADFAVLPIENSTAGAVDEMYDLLVEFENYIVGETVIPIQNTLSALPGTKFDEIERVYSKGVALMQASRFLEEHGDWQQISVANTAIAAKKVRDEQDKSQAAVCSAYAAEVHGLEVLADNINDESGNCTRFIVVTNQKIFLKDASKISLCVEHSHESGSLYHMLSHFIYNDLNMTKIESRPIEGRNWEYRFFIDIEGNLADAAVKNAIRGLREEARSLRILGNY</sequence>
<evidence type="ECO:0000256" key="9">
    <source>
        <dbReference type="ARBA" id="ARBA00022490"/>
    </source>
</evidence>
<evidence type="ECO:0000256" key="18">
    <source>
        <dbReference type="ARBA" id="ARBA00047848"/>
    </source>
</evidence>
<comment type="catalytic activity">
    <reaction evidence="18">
        <text>prephenate + H(+) = 3-phenylpyruvate + CO2 + H2O</text>
        <dbReference type="Rhea" id="RHEA:21648"/>
        <dbReference type="ChEBI" id="CHEBI:15377"/>
        <dbReference type="ChEBI" id="CHEBI:15378"/>
        <dbReference type="ChEBI" id="CHEBI:16526"/>
        <dbReference type="ChEBI" id="CHEBI:18005"/>
        <dbReference type="ChEBI" id="CHEBI:29934"/>
        <dbReference type="EC" id="4.2.1.51"/>
    </reaction>
</comment>
<evidence type="ECO:0000313" key="24">
    <source>
        <dbReference type="EMBL" id="NVH59168.1"/>
    </source>
</evidence>
<dbReference type="PROSITE" id="PS51171">
    <property type="entry name" value="PREPHENATE_DEHYDR_3"/>
    <property type="match status" value="1"/>
</dbReference>
<comment type="subcellular location">
    <subcellularLocation>
        <location evidence="3">Cytoplasm</location>
    </subcellularLocation>
</comment>
<dbReference type="Proteomes" id="UP000701680">
    <property type="component" value="Unassembled WGS sequence"/>
</dbReference>
<dbReference type="InterPro" id="IPR008242">
    <property type="entry name" value="Chor_mutase/pphenate_deHydtase"/>
</dbReference>
<dbReference type="EMBL" id="JAAITX010000009">
    <property type="protein sequence ID" value="NVH59168.1"/>
    <property type="molecule type" value="Genomic_DNA"/>
</dbReference>
<dbReference type="CDD" id="cd13631">
    <property type="entry name" value="PBP2_Ct-PDT_like"/>
    <property type="match status" value="1"/>
</dbReference>
<dbReference type="Gene3D" id="3.40.190.10">
    <property type="entry name" value="Periplasmic binding protein-like II"/>
    <property type="match status" value="2"/>
</dbReference>
<name>A0A850HJB2_9FIRM</name>
<evidence type="ECO:0000256" key="10">
    <source>
        <dbReference type="ARBA" id="ARBA00022605"/>
    </source>
</evidence>
<organism evidence="24 25">
    <name type="scientific">Dorea phocaeensis</name>
    <dbReference type="NCBI Taxonomy" id="2040291"/>
    <lineage>
        <taxon>Bacteria</taxon>
        <taxon>Bacillati</taxon>
        <taxon>Bacillota</taxon>
        <taxon>Clostridia</taxon>
        <taxon>Lachnospirales</taxon>
        <taxon>Lachnospiraceae</taxon>
        <taxon>Dorea</taxon>
    </lineage>
</organism>